<evidence type="ECO:0000313" key="3">
    <source>
        <dbReference type="Proteomes" id="UP000285908"/>
    </source>
</evidence>
<gene>
    <name evidence="2" type="ORF">EKE94_00380</name>
</gene>
<dbReference type="CDD" id="cd08556">
    <property type="entry name" value="GDPD"/>
    <property type="match status" value="1"/>
</dbReference>
<feature type="domain" description="GP-PDE" evidence="1">
    <location>
        <begin position="241"/>
        <end position="470"/>
    </location>
</feature>
<protein>
    <recommendedName>
        <fullName evidence="1">GP-PDE domain-containing protein</fullName>
    </recommendedName>
</protein>
<keyword evidence="3" id="KW-1185">Reference proteome</keyword>
<dbReference type="AlphaFoldDB" id="A0A438AKJ7"/>
<name>A0A438AKJ7_9RHOB</name>
<sequence>MRPGLRFPFPARADARPLCIAHRGAPLYAPEGSGRGYDIAADLGSDMWEVDIHLSADGSPVACHDPVAGGRRVAQTARADLPELMDLEDLVERAKARGQALYLDLKVTGSGQACLDVLSRHDFRPVALGAFDDAEARALVAADCPWPVCVLVRPGEDPFARAAATGADIIHLCWERAAPRPQDLVTPDLMSEATRRGLGIVLWHEERPEVLHDLLRLPVLGVCTDQPELIGGFDSLGAHGIEVVCHRGINHIAPENTLAGARLCYDMGCDWLELDVRTTRDGEIVVMHDPTLDRTTSGSGPVLDHDWAQVAPLDAGSWKAAHWRDEHPPTLAQMIDLAQARGRRIYIENKSVPAQQLLDFVAARDFLQDCFFWSPDPALLREMRQLSDRANIKSNTMHHAGFQAMVDDLAPQICEIQVADWETEAPLCRARGIRPMLQYFGADPAVFARIADWRPEMINLDRADLLLAALKARS</sequence>
<dbReference type="OrthoDB" id="1854250at2"/>
<dbReference type="GO" id="GO:0006629">
    <property type="term" value="P:lipid metabolic process"/>
    <property type="evidence" value="ECO:0007669"/>
    <property type="project" value="InterPro"/>
</dbReference>
<comment type="caution">
    <text evidence="2">The sequence shown here is derived from an EMBL/GenBank/DDBJ whole genome shotgun (WGS) entry which is preliminary data.</text>
</comment>
<evidence type="ECO:0000313" key="2">
    <source>
        <dbReference type="EMBL" id="RVV99189.1"/>
    </source>
</evidence>
<dbReference type="EMBL" id="RQXX01000001">
    <property type="protein sequence ID" value="RVV99189.1"/>
    <property type="molecule type" value="Genomic_DNA"/>
</dbReference>
<dbReference type="PROSITE" id="PS50007">
    <property type="entry name" value="PIPLC_X_DOMAIN"/>
    <property type="match status" value="1"/>
</dbReference>
<accession>A0A438AKJ7</accession>
<dbReference type="PANTHER" id="PTHR46211:SF1">
    <property type="entry name" value="GLYCEROPHOSPHODIESTER PHOSPHODIESTERASE, CYTOPLASMIC"/>
    <property type="match status" value="1"/>
</dbReference>
<proteinExistence type="predicted"/>
<dbReference type="InterPro" id="IPR017946">
    <property type="entry name" value="PLC-like_Pdiesterase_TIM-brl"/>
</dbReference>
<dbReference type="Proteomes" id="UP000285908">
    <property type="component" value="Unassembled WGS sequence"/>
</dbReference>
<dbReference type="CDD" id="cd08566">
    <property type="entry name" value="GDPD_AtGDE_like"/>
    <property type="match status" value="1"/>
</dbReference>
<dbReference type="PANTHER" id="PTHR46211">
    <property type="entry name" value="GLYCEROPHOSPHORYL DIESTER PHOSPHODIESTERASE"/>
    <property type="match status" value="1"/>
</dbReference>
<evidence type="ECO:0000259" key="1">
    <source>
        <dbReference type="PROSITE" id="PS51704"/>
    </source>
</evidence>
<dbReference type="PROSITE" id="PS51704">
    <property type="entry name" value="GP_PDE"/>
    <property type="match status" value="2"/>
</dbReference>
<dbReference type="Pfam" id="PF03009">
    <property type="entry name" value="GDPD"/>
    <property type="match status" value="2"/>
</dbReference>
<dbReference type="RefSeq" id="WP_127904630.1">
    <property type="nucleotide sequence ID" value="NZ_RQXX01000001.1"/>
</dbReference>
<dbReference type="InterPro" id="IPR030395">
    <property type="entry name" value="GP_PDE_dom"/>
</dbReference>
<dbReference type="SUPFAM" id="SSF51695">
    <property type="entry name" value="PLC-like phosphodiesterases"/>
    <property type="match status" value="2"/>
</dbReference>
<dbReference type="GO" id="GO:0008081">
    <property type="term" value="F:phosphoric diester hydrolase activity"/>
    <property type="evidence" value="ECO:0007669"/>
    <property type="project" value="InterPro"/>
</dbReference>
<feature type="domain" description="GP-PDE" evidence="1">
    <location>
        <begin position="17"/>
        <end position="234"/>
    </location>
</feature>
<reference evidence="2 3" key="1">
    <citation type="submission" date="2018-11" db="EMBL/GenBank/DDBJ databases">
        <title>Mesobaculum littorinae gen. nov., sp. nov., isolated from Littorina scabra that represents a novel genus of the order Rhodobacteraceae.</title>
        <authorList>
            <person name="Li F."/>
        </authorList>
    </citation>
    <scope>NUCLEOTIDE SEQUENCE [LARGE SCALE GENOMIC DNA]</scope>
    <source>
        <strain evidence="2 3">M0103</strain>
    </source>
</reference>
<dbReference type="Gene3D" id="3.20.20.190">
    <property type="entry name" value="Phosphatidylinositol (PI) phosphodiesterase"/>
    <property type="match status" value="2"/>
</dbReference>
<organism evidence="2 3">
    <name type="scientific">Mesobaculum littorinae</name>
    <dbReference type="NCBI Taxonomy" id="2486419"/>
    <lineage>
        <taxon>Bacteria</taxon>
        <taxon>Pseudomonadati</taxon>
        <taxon>Pseudomonadota</taxon>
        <taxon>Alphaproteobacteria</taxon>
        <taxon>Rhodobacterales</taxon>
        <taxon>Roseobacteraceae</taxon>
        <taxon>Mesobaculum</taxon>
    </lineage>
</organism>